<dbReference type="SUPFAM" id="SSF51658">
    <property type="entry name" value="Xylose isomerase-like"/>
    <property type="match status" value="1"/>
</dbReference>
<sequence length="263" mass="28291">MELGVQIYGCMREFRADPQAFCGRLAAAGYTQLEPCVSLNKTAAQLLEAGVNSVWQPEEAAGFAALAAANGLAFSSCHIFGDLRADADQAVALAAANGLQAIVIGFPEGDLAEIWPVFAEDCLYLAQKLQAVGTELWIHNSWREIRTKTDDGRSALERVLERCAGAVGTQIDVGWVLYGGEDPVAYMEKVLPYLRSVHYKDMKPGYAALPLSDVHTPLGHGALDWRAVQAFARAHAIPELIDQDMSAGDFLADLGESAAILRA</sequence>
<feature type="domain" description="Xylose isomerase-like TIM barrel" evidence="1">
    <location>
        <begin position="25"/>
        <end position="231"/>
    </location>
</feature>
<evidence type="ECO:0000313" key="2">
    <source>
        <dbReference type="EMBL" id="MCF2652934.1"/>
    </source>
</evidence>
<keyword evidence="2" id="KW-0413">Isomerase</keyword>
<dbReference type="Pfam" id="PF01261">
    <property type="entry name" value="AP_endonuc_2"/>
    <property type="match status" value="1"/>
</dbReference>
<dbReference type="Proteomes" id="UP001299220">
    <property type="component" value="Unassembled WGS sequence"/>
</dbReference>
<comment type="caution">
    <text evidence="2">The sequence shown here is derived from an EMBL/GenBank/DDBJ whole genome shotgun (WGS) entry which is preliminary data.</text>
</comment>
<accession>A0ABS9CPF9</accession>
<dbReference type="RefSeq" id="WP_235323973.1">
    <property type="nucleotide sequence ID" value="NZ_JAFBIT010000003.1"/>
</dbReference>
<dbReference type="GO" id="GO:0016853">
    <property type="term" value="F:isomerase activity"/>
    <property type="evidence" value="ECO:0007669"/>
    <property type="project" value="UniProtKB-KW"/>
</dbReference>
<dbReference type="PANTHER" id="PTHR12110:SF41">
    <property type="entry name" value="INOSOSE DEHYDRATASE"/>
    <property type="match status" value="1"/>
</dbReference>
<dbReference type="EMBL" id="JAFBIT010000003">
    <property type="protein sequence ID" value="MCF2652934.1"/>
    <property type="molecule type" value="Genomic_DNA"/>
</dbReference>
<name>A0ABS9CPF9_9FIRM</name>
<organism evidence="2 3">
    <name type="scientific">Anaeromassilibacillus senegalensis</name>
    <dbReference type="NCBI Taxonomy" id="1673717"/>
    <lineage>
        <taxon>Bacteria</taxon>
        <taxon>Bacillati</taxon>
        <taxon>Bacillota</taxon>
        <taxon>Clostridia</taxon>
        <taxon>Eubacteriales</taxon>
        <taxon>Acutalibacteraceae</taxon>
        <taxon>Anaeromassilibacillus</taxon>
    </lineage>
</organism>
<dbReference type="InterPro" id="IPR050312">
    <property type="entry name" value="IolE/XylAMocC-like"/>
</dbReference>
<dbReference type="InterPro" id="IPR036237">
    <property type="entry name" value="Xyl_isomerase-like_sf"/>
</dbReference>
<dbReference type="Gene3D" id="3.20.20.150">
    <property type="entry name" value="Divalent-metal-dependent TIM barrel enzymes"/>
    <property type="match status" value="1"/>
</dbReference>
<gene>
    <name evidence="2" type="ORF">JQM67_10005</name>
</gene>
<evidence type="ECO:0000313" key="3">
    <source>
        <dbReference type="Proteomes" id="UP001299220"/>
    </source>
</evidence>
<proteinExistence type="predicted"/>
<keyword evidence="3" id="KW-1185">Reference proteome</keyword>
<evidence type="ECO:0000259" key="1">
    <source>
        <dbReference type="Pfam" id="PF01261"/>
    </source>
</evidence>
<dbReference type="InterPro" id="IPR013022">
    <property type="entry name" value="Xyl_isomerase-like_TIM-brl"/>
</dbReference>
<protein>
    <submittedName>
        <fullName evidence="2">Sugar phosphate isomerase/epimerase</fullName>
    </submittedName>
</protein>
<dbReference type="PANTHER" id="PTHR12110">
    <property type="entry name" value="HYDROXYPYRUVATE ISOMERASE"/>
    <property type="match status" value="1"/>
</dbReference>
<reference evidence="2 3" key="1">
    <citation type="submission" date="2020-12" db="EMBL/GenBank/DDBJ databases">
        <title>Whole genome sequences of gut porcine anaerobes.</title>
        <authorList>
            <person name="Kubasova T."/>
            <person name="Jahodarova E."/>
            <person name="Rychlik I."/>
        </authorList>
    </citation>
    <scope>NUCLEOTIDE SEQUENCE [LARGE SCALE GENOMIC DNA]</scope>
    <source>
        <strain evidence="2 3">An867</strain>
    </source>
</reference>